<dbReference type="InterPro" id="IPR026832">
    <property type="entry name" value="Asteroid"/>
</dbReference>
<organism evidence="4 5">
    <name type="scientific">Albula goreensis</name>
    <dbReference type="NCBI Taxonomy" id="1534307"/>
    <lineage>
        <taxon>Eukaryota</taxon>
        <taxon>Metazoa</taxon>
        <taxon>Chordata</taxon>
        <taxon>Craniata</taxon>
        <taxon>Vertebrata</taxon>
        <taxon>Euteleostomi</taxon>
        <taxon>Actinopterygii</taxon>
        <taxon>Neopterygii</taxon>
        <taxon>Teleostei</taxon>
        <taxon>Albuliformes</taxon>
        <taxon>Albulidae</taxon>
        <taxon>Albula</taxon>
    </lineage>
</organism>
<dbReference type="InterPro" id="IPR039436">
    <property type="entry name" value="Asteroid_dom"/>
</dbReference>
<dbReference type="AlphaFoldDB" id="A0A8T3DXP1"/>
<dbReference type="SUPFAM" id="SSF88723">
    <property type="entry name" value="PIN domain-like"/>
    <property type="match status" value="1"/>
</dbReference>
<dbReference type="EMBL" id="JAERUA010000003">
    <property type="protein sequence ID" value="KAI1901873.1"/>
    <property type="molecule type" value="Genomic_DNA"/>
</dbReference>
<reference evidence="4" key="1">
    <citation type="submission" date="2021-01" db="EMBL/GenBank/DDBJ databases">
        <authorList>
            <person name="Zahm M."/>
            <person name="Roques C."/>
            <person name="Cabau C."/>
            <person name="Klopp C."/>
            <person name="Donnadieu C."/>
            <person name="Jouanno E."/>
            <person name="Lampietro C."/>
            <person name="Louis A."/>
            <person name="Herpin A."/>
            <person name="Echchiki A."/>
            <person name="Berthelot C."/>
            <person name="Parey E."/>
            <person name="Roest-Crollius H."/>
            <person name="Braasch I."/>
            <person name="Postlethwait J."/>
            <person name="Bobe J."/>
            <person name="Montfort J."/>
            <person name="Bouchez O."/>
            <person name="Begum T."/>
            <person name="Mejri S."/>
            <person name="Adams A."/>
            <person name="Chen W.-J."/>
            <person name="Guiguen Y."/>
        </authorList>
    </citation>
    <scope>NUCLEOTIDE SEQUENCE</scope>
    <source>
        <tissue evidence="4">Blood</tissue>
    </source>
</reference>
<comment type="caution">
    <text evidence="4">The sequence shown here is derived from an EMBL/GenBank/DDBJ whole genome shotgun (WGS) entry which is preliminary data.</text>
</comment>
<dbReference type="PANTHER" id="PTHR15665">
    <property type="entry name" value="ASTEROID PROTEIN"/>
    <property type="match status" value="1"/>
</dbReference>
<evidence type="ECO:0000256" key="2">
    <source>
        <dbReference type="SAM" id="MobiDB-lite"/>
    </source>
</evidence>
<sequence>MGVHGLTSYVEGNRRQFFKDLKLRNTTLIIDGCSLFFRLYFTSGLDQQHGGDYDLFANYVCQFFEALSACNIRPIVVLDGGIDYTDKKFATLKQRALSKIREAHALSRGSNGSVLPLLTREVFKQILSSLQVPFIQCVSEADLEIACLANQWNCAVLTMDSDFFIFDLKGGYFPFGFFQWSNLGVFRNSSERYIPALHFSVNKFCSYFNHMNKELLPLFAVIIGNDYTNLRAMDTFFSRVDFPQSARAAHSRTQARIDGLLHWLARFTGPEEAMDEVLQVLGGGGHGNVRALLSSGMQEYKLSHSNLSQFFIDGTVTDNLPEPMKVLPKWLLQALYNGRLPPLVIDILVLHRAMLNCQVENSRLASSHAVSLPIRQVLYGLLLYGKRKILQGQGGNQGRAVNQSDSGSLYSVQEFVRQDLDLRGSSVQAPLQHLPLDKLNEVPLPVRRKLLLDTLGVDESIGMAVPPHLSLPVCVTCYWLTHCKPKPNLPMLQALLLGIVYGELCRLRSDQRGTSGPAAGYPGVRVVWERLGKLRVGRGERKGLDLDVAHVYCQWQSCLMMAFYLNQLLCCPLPEPECTWLYSGTFTHRMVRELRGRSTPEALLAGPPFPAQLYSDLQGAVWHSVGADFFAPSAKKKKRGRRPAQQDQGRRKGGGAGQRPQPTKGVVNRFALLTCEDEDDDRE</sequence>
<evidence type="ECO:0000256" key="1">
    <source>
        <dbReference type="ARBA" id="ARBA00007398"/>
    </source>
</evidence>
<name>A0A8T3DXP1_9TELE</name>
<feature type="domain" description="Asteroid" evidence="3">
    <location>
        <begin position="133"/>
        <end position="179"/>
    </location>
</feature>
<dbReference type="PANTHER" id="PTHR15665:SF1">
    <property type="entry name" value="PROTEIN ASTEROID HOMOLOG 1"/>
    <property type="match status" value="1"/>
</dbReference>
<dbReference type="OrthoDB" id="25987at2759"/>
<dbReference type="InterPro" id="IPR029060">
    <property type="entry name" value="PIN-like_dom_sf"/>
</dbReference>
<gene>
    <name evidence="4" type="ORF">AGOR_G00038920</name>
</gene>
<protein>
    <recommendedName>
        <fullName evidence="3">Asteroid domain-containing protein</fullName>
    </recommendedName>
</protein>
<comment type="similarity">
    <text evidence="1">Belongs to the asteroid family.</text>
</comment>
<evidence type="ECO:0000313" key="4">
    <source>
        <dbReference type="EMBL" id="KAI1901873.1"/>
    </source>
</evidence>
<dbReference type="Pfam" id="PF12813">
    <property type="entry name" value="XPG_I_2"/>
    <property type="match status" value="1"/>
</dbReference>
<proteinExistence type="inferred from homology"/>
<feature type="region of interest" description="Disordered" evidence="2">
    <location>
        <begin position="633"/>
        <end position="683"/>
    </location>
</feature>
<evidence type="ECO:0000259" key="3">
    <source>
        <dbReference type="Pfam" id="PF12813"/>
    </source>
</evidence>
<dbReference type="Gene3D" id="3.40.50.1010">
    <property type="entry name" value="5'-nuclease"/>
    <property type="match status" value="1"/>
</dbReference>
<accession>A0A8T3DXP1</accession>
<keyword evidence="5" id="KW-1185">Reference proteome</keyword>
<evidence type="ECO:0000313" key="5">
    <source>
        <dbReference type="Proteomes" id="UP000829720"/>
    </source>
</evidence>
<dbReference type="Proteomes" id="UP000829720">
    <property type="component" value="Unassembled WGS sequence"/>
</dbReference>